<feature type="transmembrane region" description="Helical" evidence="6">
    <location>
        <begin position="114"/>
        <end position="136"/>
    </location>
</feature>
<feature type="transmembrane region" description="Helical" evidence="6">
    <location>
        <begin position="142"/>
        <end position="163"/>
    </location>
</feature>
<dbReference type="EMBL" id="MCFL01000057">
    <property type="protein sequence ID" value="ORZ31642.1"/>
    <property type="molecule type" value="Genomic_DNA"/>
</dbReference>
<dbReference type="Proteomes" id="UP000193411">
    <property type="component" value="Unassembled WGS sequence"/>
</dbReference>
<feature type="transmembrane region" description="Helical" evidence="6">
    <location>
        <begin position="175"/>
        <end position="195"/>
    </location>
</feature>
<feature type="region of interest" description="Disordered" evidence="5">
    <location>
        <begin position="1"/>
        <end position="22"/>
    </location>
</feature>
<feature type="transmembrane region" description="Helical" evidence="6">
    <location>
        <begin position="215"/>
        <end position="238"/>
    </location>
</feature>
<dbReference type="PANTHER" id="PTHR10687">
    <property type="entry name" value="SECRETORY CARRIER-ASSOCIATED MEMBRANE PROTEIN SCAMP"/>
    <property type="match status" value="1"/>
</dbReference>
<dbReference type="GO" id="GO:0032588">
    <property type="term" value="C:trans-Golgi network membrane"/>
    <property type="evidence" value="ECO:0007669"/>
    <property type="project" value="TreeGrafter"/>
</dbReference>
<gene>
    <name evidence="7" type="ORF">BCR44DRAFT_70461</name>
</gene>
<keyword evidence="8" id="KW-1185">Reference proteome</keyword>
<dbReference type="PANTHER" id="PTHR10687:SF2">
    <property type="entry name" value="SECRETORY CARRIER-ASSOCIATED MEMBRANE PROTEIN"/>
    <property type="match status" value="1"/>
</dbReference>
<organism evidence="7 8">
    <name type="scientific">Catenaria anguillulae PL171</name>
    <dbReference type="NCBI Taxonomy" id="765915"/>
    <lineage>
        <taxon>Eukaryota</taxon>
        <taxon>Fungi</taxon>
        <taxon>Fungi incertae sedis</taxon>
        <taxon>Blastocladiomycota</taxon>
        <taxon>Blastocladiomycetes</taxon>
        <taxon>Blastocladiales</taxon>
        <taxon>Catenariaceae</taxon>
        <taxon>Catenaria</taxon>
    </lineage>
</organism>
<comment type="caution">
    <text evidence="7">The sequence shown here is derived from an EMBL/GenBank/DDBJ whole genome shotgun (WGS) entry which is preliminary data.</text>
</comment>
<dbReference type="InterPro" id="IPR007273">
    <property type="entry name" value="SCAMP"/>
</dbReference>
<name>A0A1Y2HEY8_9FUNG</name>
<keyword evidence="3 6" id="KW-1133">Transmembrane helix</keyword>
<evidence type="ECO:0000313" key="8">
    <source>
        <dbReference type="Proteomes" id="UP000193411"/>
    </source>
</evidence>
<reference evidence="7 8" key="1">
    <citation type="submission" date="2016-07" db="EMBL/GenBank/DDBJ databases">
        <title>Pervasive Adenine N6-methylation of Active Genes in Fungi.</title>
        <authorList>
            <consortium name="DOE Joint Genome Institute"/>
            <person name="Mondo S.J."/>
            <person name="Dannebaum R.O."/>
            <person name="Kuo R.C."/>
            <person name="Labutti K."/>
            <person name="Haridas S."/>
            <person name="Kuo A."/>
            <person name="Salamov A."/>
            <person name="Ahrendt S.R."/>
            <person name="Lipzen A."/>
            <person name="Sullivan W."/>
            <person name="Andreopoulos W.B."/>
            <person name="Clum A."/>
            <person name="Lindquist E."/>
            <person name="Daum C."/>
            <person name="Ramamoorthy G.K."/>
            <person name="Gryganskyi A."/>
            <person name="Culley D."/>
            <person name="Magnuson J.K."/>
            <person name="James T.Y."/>
            <person name="O'Malley M.A."/>
            <person name="Stajich J.E."/>
            <person name="Spatafora J.W."/>
            <person name="Visel A."/>
            <person name="Grigoriev I.V."/>
        </authorList>
    </citation>
    <scope>NUCLEOTIDE SEQUENCE [LARGE SCALE GENOMIC DNA]</scope>
    <source>
        <strain evidence="7 8">PL171</strain>
    </source>
</reference>
<evidence type="ECO:0000313" key="7">
    <source>
        <dbReference type="EMBL" id="ORZ31642.1"/>
    </source>
</evidence>
<protein>
    <submittedName>
        <fullName evidence="7">Scamp family-domain-containing protein</fullName>
    </submittedName>
</protein>
<dbReference type="OrthoDB" id="242866at2759"/>
<accession>A0A1Y2HEY8</accession>
<dbReference type="AlphaFoldDB" id="A0A1Y2HEY8"/>
<evidence type="ECO:0000256" key="3">
    <source>
        <dbReference type="ARBA" id="ARBA00022989"/>
    </source>
</evidence>
<comment type="subcellular location">
    <subcellularLocation>
        <location evidence="1">Membrane</location>
        <topology evidence="1">Multi-pass membrane protein</topology>
    </subcellularLocation>
</comment>
<keyword evidence="4 6" id="KW-0472">Membrane</keyword>
<proteinExistence type="predicted"/>
<dbReference type="Pfam" id="PF04144">
    <property type="entry name" value="SCAMP"/>
    <property type="match status" value="1"/>
</dbReference>
<keyword evidence="2 6" id="KW-0812">Transmembrane</keyword>
<evidence type="ECO:0000256" key="6">
    <source>
        <dbReference type="SAM" id="Phobius"/>
    </source>
</evidence>
<dbReference type="STRING" id="765915.A0A1Y2HEY8"/>
<sequence length="295" mass="32261">MNPFLSPGERISPPVNPWSMSGASTSSAAATVLQTDIETPKESAAEALLKFREKDIERREAALAQREQAIRAREEKVEEVMGRQFNWPWFKPILFHDINKEIPSGGRPVVRRMYGVWMFAVWTYFMNCIACLSMLATQHPAGGSMFGMSLLTIVQALGVMQLYDGARDDKSIRFFLFFLNFAFHLGATVVLGIGIPGWGGAGVIVTLDQFGRNLGSGIVCIVSSVSFGVQLLIGVWGLKEVTYYYRSMGHSVKKAQQEAVSAGMRSEAGQALVKEGAKQVVAAKVGQIKKGDGSM</sequence>
<evidence type="ECO:0000256" key="2">
    <source>
        <dbReference type="ARBA" id="ARBA00022692"/>
    </source>
</evidence>
<dbReference type="GO" id="GO:0055038">
    <property type="term" value="C:recycling endosome membrane"/>
    <property type="evidence" value="ECO:0007669"/>
    <property type="project" value="TreeGrafter"/>
</dbReference>
<evidence type="ECO:0000256" key="1">
    <source>
        <dbReference type="ARBA" id="ARBA00004141"/>
    </source>
</evidence>
<evidence type="ECO:0000256" key="5">
    <source>
        <dbReference type="SAM" id="MobiDB-lite"/>
    </source>
</evidence>
<dbReference type="GO" id="GO:0015031">
    <property type="term" value="P:protein transport"/>
    <property type="evidence" value="ECO:0007669"/>
    <property type="project" value="InterPro"/>
</dbReference>
<evidence type="ECO:0000256" key="4">
    <source>
        <dbReference type="ARBA" id="ARBA00023136"/>
    </source>
</evidence>
<feature type="non-terminal residue" evidence="7">
    <location>
        <position position="295"/>
    </location>
</feature>